<protein>
    <submittedName>
        <fullName evidence="1">Uncharacterized protein</fullName>
    </submittedName>
</protein>
<accession>A0ABX2K7C7</accession>
<name>A0ABX2K7C7_9MYCO</name>
<evidence type="ECO:0000313" key="2">
    <source>
        <dbReference type="Proteomes" id="UP000708347"/>
    </source>
</evidence>
<dbReference type="Proteomes" id="UP000708347">
    <property type="component" value="Unassembled WGS sequence"/>
</dbReference>
<sequence length="177" mass="19598">MAKTGTRYWHAGWSGRRIGDLLLPVAQQRGVYADVLRAGVVEARKKTTDPDLASGLIYDINKLYVTSNQDFAHAWAVCVPDPSLVPMLQALYRVGERAYYEVELLDADAHPLLAAPEPDPDYPVSGCYQVALARVIAIRRPQMSLTTARIHMDRMAGIPATGSAFWAQQRHHRDTAG</sequence>
<evidence type="ECO:0000313" key="1">
    <source>
        <dbReference type="EMBL" id="NTY62115.1"/>
    </source>
</evidence>
<dbReference type="RefSeq" id="WP_174399845.1">
    <property type="nucleotide sequence ID" value="NZ_VBSB01000014.1"/>
</dbReference>
<keyword evidence="2" id="KW-1185">Reference proteome</keyword>
<dbReference type="EMBL" id="VBSB01000014">
    <property type="protein sequence ID" value="NTY62115.1"/>
    <property type="molecule type" value="Genomic_DNA"/>
</dbReference>
<gene>
    <name evidence="1" type="ORF">FEG63_21450</name>
</gene>
<reference evidence="1 2" key="1">
    <citation type="submission" date="2019-05" db="EMBL/GenBank/DDBJ databases">
        <title>Mycolicibacterium sphagni ENV482 genome assembly.</title>
        <authorList>
            <person name="Chen W."/>
            <person name="Faulkner N.W."/>
            <person name="Hyman M.R."/>
        </authorList>
    </citation>
    <scope>NUCLEOTIDE SEQUENCE [LARGE SCALE GENOMIC DNA]</scope>
    <source>
        <strain evidence="1 2">ENV482</strain>
    </source>
</reference>
<proteinExistence type="predicted"/>
<organism evidence="1 2">
    <name type="scientific">Mycolicibacterium sphagni</name>
    <dbReference type="NCBI Taxonomy" id="1786"/>
    <lineage>
        <taxon>Bacteria</taxon>
        <taxon>Bacillati</taxon>
        <taxon>Actinomycetota</taxon>
        <taxon>Actinomycetes</taxon>
        <taxon>Mycobacteriales</taxon>
        <taxon>Mycobacteriaceae</taxon>
        <taxon>Mycolicibacterium</taxon>
    </lineage>
</organism>
<comment type="caution">
    <text evidence="1">The sequence shown here is derived from an EMBL/GenBank/DDBJ whole genome shotgun (WGS) entry which is preliminary data.</text>
</comment>